<feature type="transmembrane region" description="Helical" evidence="1">
    <location>
        <begin position="155"/>
        <end position="173"/>
    </location>
</feature>
<keyword evidence="1" id="KW-0472">Membrane</keyword>
<reference evidence="4 5" key="1">
    <citation type="journal article" date="2013" name="Curr. Biol.">
        <title>The Genome of the Foraminiferan Reticulomyxa filosa.</title>
        <authorList>
            <person name="Glockner G."/>
            <person name="Hulsmann N."/>
            <person name="Schleicher M."/>
            <person name="Noegel A.A."/>
            <person name="Eichinger L."/>
            <person name="Gallinger C."/>
            <person name="Pawlowski J."/>
            <person name="Sierra R."/>
            <person name="Euteneuer U."/>
            <person name="Pillet L."/>
            <person name="Moustafa A."/>
            <person name="Platzer M."/>
            <person name="Groth M."/>
            <person name="Szafranski K."/>
            <person name="Schliwa M."/>
        </authorList>
    </citation>
    <scope>NUCLEOTIDE SEQUENCE [LARGE SCALE GENOMIC DNA]</scope>
</reference>
<evidence type="ECO:0000256" key="1">
    <source>
        <dbReference type="SAM" id="Phobius"/>
    </source>
</evidence>
<comment type="caution">
    <text evidence="4">The sequence shown here is derived from an EMBL/GenBank/DDBJ whole genome shotgun (WGS) entry which is preliminary data.</text>
</comment>
<sequence length="183" mass="21168">MSSLRSSLLVLLWCFYQDICLTADESSTGALLKFPYVSSNSPLYGQQWKVAPAQFGYQNYGGSVEGYLVLPMNTTFHTECTQEPLDLNPYIHWLKDWTGDSSKVFYIFLVDRGSCYFVDKVENTQALYAIATIILDSSVESLITMWPPENWKDDITIPSVLLGFFILYFFFFLKKKKRRKERV</sequence>
<feature type="domain" description="PA" evidence="3">
    <location>
        <begin position="107"/>
        <end position="162"/>
    </location>
</feature>
<keyword evidence="1" id="KW-0812">Transmembrane</keyword>
<keyword evidence="5" id="KW-1185">Reference proteome</keyword>
<evidence type="ECO:0000313" key="5">
    <source>
        <dbReference type="Proteomes" id="UP000023152"/>
    </source>
</evidence>
<proteinExistence type="predicted"/>
<dbReference type="OrthoDB" id="10045365at2759"/>
<dbReference type="InterPro" id="IPR003137">
    <property type="entry name" value="PA_domain"/>
</dbReference>
<name>X6MGL2_RETFI</name>
<evidence type="ECO:0000259" key="3">
    <source>
        <dbReference type="Pfam" id="PF02225"/>
    </source>
</evidence>
<protein>
    <recommendedName>
        <fullName evidence="3">PA domain-containing protein</fullName>
    </recommendedName>
</protein>
<feature type="signal peptide" evidence="2">
    <location>
        <begin position="1"/>
        <end position="22"/>
    </location>
</feature>
<dbReference type="EMBL" id="ASPP01021650">
    <property type="protein sequence ID" value="ETO12190.1"/>
    <property type="molecule type" value="Genomic_DNA"/>
</dbReference>
<feature type="chain" id="PRO_5004975317" description="PA domain-containing protein" evidence="2">
    <location>
        <begin position="23"/>
        <end position="183"/>
    </location>
</feature>
<gene>
    <name evidence="4" type="ORF">RFI_25186</name>
</gene>
<keyword evidence="1" id="KW-1133">Transmembrane helix</keyword>
<evidence type="ECO:0000256" key="2">
    <source>
        <dbReference type="SAM" id="SignalP"/>
    </source>
</evidence>
<dbReference type="Gene3D" id="3.50.30.30">
    <property type="match status" value="1"/>
</dbReference>
<evidence type="ECO:0000313" key="4">
    <source>
        <dbReference type="EMBL" id="ETO12190.1"/>
    </source>
</evidence>
<dbReference type="Pfam" id="PF02225">
    <property type="entry name" value="PA"/>
    <property type="match status" value="1"/>
</dbReference>
<organism evidence="4 5">
    <name type="scientific">Reticulomyxa filosa</name>
    <dbReference type="NCBI Taxonomy" id="46433"/>
    <lineage>
        <taxon>Eukaryota</taxon>
        <taxon>Sar</taxon>
        <taxon>Rhizaria</taxon>
        <taxon>Retaria</taxon>
        <taxon>Foraminifera</taxon>
        <taxon>Monothalamids</taxon>
        <taxon>Reticulomyxidae</taxon>
        <taxon>Reticulomyxa</taxon>
    </lineage>
</organism>
<accession>X6MGL2</accession>
<dbReference type="AlphaFoldDB" id="X6MGL2"/>
<keyword evidence="2" id="KW-0732">Signal</keyword>
<dbReference type="Proteomes" id="UP000023152">
    <property type="component" value="Unassembled WGS sequence"/>
</dbReference>